<dbReference type="RefSeq" id="WP_066980576.1">
    <property type="nucleotide sequence ID" value="NZ_LUUI01000092.1"/>
</dbReference>
<dbReference type="STRING" id="980561.A1359_06730"/>
<dbReference type="EMBL" id="LUUI01000092">
    <property type="protein sequence ID" value="OAI16886.1"/>
    <property type="molecule type" value="Genomic_DNA"/>
</dbReference>
<proteinExistence type="predicted"/>
<organism evidence="1 2">
    <name type="scientific">Methylomonas lenta</name>
    <dbReference type="NCBI Taxonomy" id="980561"/>
    <lineage>
        <taxon>Bacteria</taxon>
        <taxon>Pseudomonadati</taxon>
        <taxon>Pseudomonadota</taxon>
        <taxon>Gammaproteobacteria</taxon>
        <taxon>Methylococcales</taxon>
        <taxon>Methylococcaceae</taxon>
        <taxon>Methylomonas</taxon>
    </lineage>
</organism>
<dbReference type="AlphaFoldDB" id="A0A177NFN4"/>
<evidence type="ECO:0000313" key="1">
    <source>
        <dbReference type="EMBL" id="OAI16886.1"/>
    </source>
</evidence>
<reference evidence="1 2" key="1">
    <citation type="submission" date="2016-03" db="EMBL/GenBank/DDBJ databases">
        <authorList>
            <person name="Ploux O."/>
        </authorList>
    </citation>
    <scope>NUCLEOTIDE SEQUENCE [LARGE SCALE GENOMIC DNA]</scope>
    <source>
        <strain evidence="1 2">R-45370</strain>
    </source>
</reference>
<sequence>MTESRLMLAGQDITDCCKKIIPGQNEDLLLSQLQSLIPDHTIKLALTGDEWYRLGGVVDMNNNRIANDLIEWAERTYLECGQNLQTLIDYSIEQQLIATKQTGKTLYFVVQTGDLAEEFSLIEIDKTHEVSDRMLVNQLIPPEDLEEFIDPLQPFCIESFCFGHSRYTYRRKTDVKMFMEVINERSPGEHPVQRFMDDWNRSSAGQKHCMSDDWIIRPFQNTGRFGETNINVEIINTQKTNLPQLEDFTGKKGSALSNVLNRFDRQAGYPFAWFFYMIKGRQVSTYSAEAVYRDISNDFAYLPKRDEAVLRDWIASPYNA</sequence>
<comment type="caution">
    <text evidence="1">The sequence shown here is derived from an EMBL/GenBank/DDBJ whole genome shotgun (WGS) entry which is preliminary data.</text>
</comment>
<evidence type="ECO:0000313" key="2">
    <source>
        <dbReference type="Proteomes" id="UP000078476"/>
    </source>
</evidence>
<keyword evidence="2" id="KW-1185">Reference proteome</keyword>
<dbReference type="OrthoDB" id="9076234at2"/>
<dbReference type="Proteomes" id="UP000078476">
    <property type="component" value="Unassembled WGS sequence"/>
</dbReference>
<accession>A0A177NFN4</accession>
<gene>
    <name evidence="1" type="ORF">A1359_06730</name>
</gene>
<protein>
    <submittedName>
        <fullName evidence="1">Uncharacterized protein</fullName>
    </submittedName>
</protein>
<name>A0A177NFN4_9GAMM</name>